<accession>A0A1I6HWU3</accession>
<evidence type="ECO:0000313" key="1">
    <source>
        <dbReference type="EMBL" id="SFR58889.1"/>
    </source>
</evidence>
<reference evidence="2" key="1">
    <citation type="submission" date="2016-10" db="EMBL/GenBank/DDBJ databases">
        <authorList>
            <person name="Varghese N."/>
            <person name="Submissions S."/>
        </authorList>
    </citation>
    <scope>NUCLEOTIDE SEQUENCE [LARGE SCALE GENOMIC DNA]</scope>
    <source>
        <strain evidence="2">CGMCC 1.6294</strain>
    </source>
</reference>
<gene>
    <name evidence="1" type="ORF">SAMN04488073_3197</name>
</gene>
<dbReference type="STRING" id="375760.SAMN04488073_3197"/>
<dbReference type="PANTHER" id="PTHR35175">
    <property type="entry name" value="DUF1289 DOMAIN-CONTAINING PROTEIN"/>
    <property type="match status" value="1"/>
</dbReference>
<protein>
    <recommendedName>
        <fullName evidence="3">DUF1289 domain-containing protein</fullName>
    </recommendedName>
</protein>
<keyword evidence="2" id="KW-1185">Reference proteome</keyword>
<sequence length="62" mass="7049">MSVADKVRSPCVSICCLDENDICIGCHRSGDEITRWSQLNNDERLDVLKKVAEREQNSLIQN</sequence>
<dbReference type="Proteomes" id="UP000199290">
    <property type="component" value="Unassembled WGS sequence"/>
</dbReference>
<dbReference type="PANTHER" id="PTHR35175:SF2">
    <property type="entry name" value="DUF1289 DOMAIN-CONTAINING PROTEIN"/>
    <property type="match status" value="1"/>
</dbReference>
<dbReference type="Pfam" id="PF06945">
    <property type="entry name" value="DUF1289"/>
    <property type="match status" value="1"/>
</dbReference>
<evidence type="ECO:0000313" key="2">
    <source>
        <dbReference type="Proteomes" id="UP000199290"/>
    </source>
</evidence>
<dbReference type="RefSeq" id="WP_091992171.1">
    <property type="nucleotide sequence ID" value="NZ_FOYV01000003.1"/>
</dbReference>
<organism evidence="1 2">
    <name type="scientific">Marinobacter gudaonensis</name>
    <dbReference type="NCBI Taxonomy" id="375760"/>
    <lineage>
        <taxon>Bacteria</taxon>
        <taxon>Pseudomonadati</taxon>
        <taxon>Pseudomonadota</taxon>
        <taxon>Gammaproteobacteria</taxon>
        <taxon>Pseudomonadales</taxon>
        <taxon>Marinobacteraceae</taxon>
        <taxon>Marinobacter</taxon>
    </lineage>
</organism>
<proteinExistence type="predicted"/>
<dbReference type="OrthoDB" id="9811423at2"/>
<evidence type="ECO:0008006" key="3">
    <source>
        <dbReference type="Google" id="ProtNLM"/>
    </source>
</evidence>
<dbReference type="EMBL" id="FOYV01000003">
    <property type="protein sequence ID" value="SFR58889.1"/>
    <property type="molecule type" value="Genomic_DNA"/>
</dbReference>
<name>A0A1I6HWU3_9GAMM</name>
<dbReference type="AlphaFoldDB" id="A0A1I6HWU3"/>
<dbReference type="InterPro" id="IPR010710">
    <property type="entry name" value="DUF1289"/>
</dbReference>